<dbReference type="Pfam" id="PF02463">
    <property type="entry name" value="SMC_N"/>
    <property type="match status" value="1"/>
</dbReference>
<proteinExistence type="predicted"/>
<feature type="coiled-coil region" evidence="1">
    <location>
        <begin position="167"/>
        <end position="275"/>
    </location>
</feature>
<dbReference type="SUPFAM" id="SSF52540">
    <property type="entry name" value="P-loop containing nucleoside triphosphate hydrolases"/>
    <property type="match status" value="1"/>
</dbReference>
<sequence>MLLKSIELSGFKSFAKKSLFSFTSRVTGIVGPNGSGKSNVAESFRFVLGEQSIKSLRGKRGEDLIWNGNENAPRANRAGVKVVFDNSKKFLSIDFPEVTIERVVHRDGNNEYFINGSQVRLKDITELLSSANIGSSGHHIISQGEADRILSATVKERKGMIEDALGLKAYQYKKEESIRKLDKTRENIDKVSSLRREIAPHIKFLKKQVEKIEKGEAMRRELSERYEEYLAREFAYIEKEEHEIKTKTKPLDEKLKELDKTIEKLKAVISEEKTETRSSELIEKEALLQAVRKEREALVLEQGRVSGEERSIERLLSDERRRHEQNEHKTVPLREVESALSRLEAESQTDGLTVSLLWSKVKEIVGGLIHTYREEVDDARAKEFEGELKELRKKTEEIKQKLEELNQKETDARRAYEQVRQSIEAEKDEKRDSEKEIFKLLAERQEVTSALHDLHMRLETWRRADADFKQEITEGHVLIGTSILDYKNNVDTYKNANEERSIQEERRKQIERIKIRLEDMGAGGGADILNEYKQANERDEFLAGELIDLEKSVESLTSLIKDLETELEVKFKTGLEKINSQFNEFFSLMFGGGTAGLKVVKEAKRKRKLFDLEGEDSEESSGDEEETQEYDEGVDVDVSLPRKRIKGLMMLSGGERALTSIALLFAISQVNPPPFIILDETDAALDEANSKKYGDMIETLASKSQLILITHNRETMSRAGSIYGVTMGKDGVSKLLSISFDEASEVAK</sequence>
<accession>A0A2H0QUI6</accession>
<feature type="coiled-coil region" evidence="1">
    <location>
        <begin position="381"/>
        <end position="443"/>
    </location>
</feature>
<evidence type="ECO:0000256" key="2">
    <source>
        <dbReference type="SAM" id="MobiDB-lite"/>
    </source>
</evidence>
<dbReference type="InterPro" id="IPR027417">
    <property type="entry name" value="P-loop_NTPase"/>
</dbReference>
<dbReference type="PANTHER" id="PTHR43977">
    <property type="entry name" value="STRUCTURAL MAINTENANCE OF CHROMOSOMES PROTEIN 3"/>
    <property type="match status" value="1"/>
</dbReference>
<evidence type="ECO:0000313" key="5">
    <source>
        <dbReference type="Proteomes" id="UP000231333"/>
    </source>
</evidence>
<dbReference type="AlphaFoldDB" id="A0A2H0QUI6"/>
<dbReference type="EMBL" id="PCXL01000013">
    <property type="protein sequence ID" value="PIR37949.1"/>
    <property type="molecule type" value="Genomic_DNA"/>
</dbReference>
<dbReference type="Gene3D" id="3.40.50.300">
    <property type="entry name" value="P-loop containing nucleotide triphosphate hydrolases"/>
    <property type="match status" value="2"/>
</dbReference>
<evidence type="ECO:0000259" key="3">
    <source>
        <dbReference type="Pfam" id="PF02463"/>
    </source>
</evidence>
<evidence type="ECO:0000256" key="1">
    <source>
        <dbReference type="SAM" id="Coils"/>
    </source>
</evidence>
<feature type="region of interest" description="Disordered" evidence="2">
    <location>
        <begin position="612"/>
        <end position="633"/>
    </location>
</feature>
<dbReference type="InterPro" id="IPR003395">
    <property type="entry name" value="RecF/RecN/SMC_N"/>
</dbReference>
<protein>
    <recommendedName>
        <fullName evidence="3">RecF/RecN/SMC N-terminal domain-containing protein</fullName>
    </recommendedName>
</protein>
<keyword evidence="1" id="KW-0175">Coiled coil</keyword>
<evidence type="ECO:0000313" key="4">
    <source>
        <dbReference type="EMBL" id="PIR37949.1"/>
    </source>
</evidence>
<reference evidence="4 5" key="1">
    <citation type="submission" date="2017-09" db="EMBL/GenBank/DDBJ databases">
        <title>Depth-based differentiation of microbial function through sediment-hosted aquifers and enrichment of novel symbionts in the deep terrestrial subsurface.</title>
        <authorList>
            <person name="Probst A.J."/>
            <person name="Ladd B."/>
            <person name="Jarett J.K."/>
            <person name="Geller-Mcgrath D.E."/>
            <person name="Sieber C.M."/>
            <person name="Emerson J.B."/>
            <person name="Anantharaman K."/>
            <person name="Thomas B.C."/>
            <person name="Malmstrom R."/>
            <person name="Stieglmeier M."/>
            <person name="Klingl A."/>
            <person name="Woyke T."/>
            <person name="Ryan C.M."/>
            <person name="Banfield J.F."/>
        </authorList>
    </citation>
    <scope>NUCLEOTIDE SEQUENCE [LARGE SCALE GENOMIC DNA]</scope>
    <source>
        <strain evidence="4">CG10_big_fil_rev_8_21_14_0_10_42_12</strain>
    </source>
</reference>
<dbReference type="Proteomes" id="UP000231333">
    <property type="component" value="Unassembled WGS sequence"/>
</dbReference>
<comment type="caution">
    <text evidence="4">The sequence shown here is derived from an EMBL/GenBank/DDBJ whole genome shotgun (WGS) entry which is preliminary data.</text>
</comment>
<organism evidence="4 5">
    <name type="scientific">Candidatus Zambryskibacteria bacterium CG10_big_fil_rev_8_21_14_0_10_42_12</name>
    <dbReference type="NCBI Taxonomy" id="1975115"/>
    <lineage>
        <taxon>Bacteria</taxon>
        <taxon>Candidatus Zambryskiibacteriota</taxon>
    </lineage>
</organism>
<feature type="domain" description="RecF/RecN/SMC N-terminal" evidence="3">
    <location>
        <begin position="3"/>
        <end position="733"/>
    </location>
</feature>
<gene>
    <name evidence="4" type="ORF">COV34_02570</name>
</gene>
<name>A0A2H0QUI6_9BACT</name>